<comment type="similarity">
    <text evidence="2 6">Belongs to the acyl-CoA dehydrogenase family.</text>
</comment>
<evidence type="ECO:0000313" key="10">
    <source>
        <dbReference type="Proteomes" id="UP000626109"/>
    </source>
</evidence>
<dbReference type="InterPro" id="IPR046373">
    <property type="entry name" value="Acyl-CoA_Oxase/DH_mid-dom_sf"/>
</dbReference>
<gene>
    <name evidence="9" type="ORF">PGLA2088_LOCUS18070</name>
</gene>
<dbReference type="InterPro" id="IPR037069">
    <property type="entry name" value="AcylCoA_DH/ox_N_sf"/>
</dbReference>
<dbReference type="EMBL" id="CAJNNW010024438">
    <property type="protein sequence ID" value="CAE8672440.1"/>
    <property type="molecule type" value="Genomic_DNA"/>
</dbReference>
<dbReference type="InterPro" id="IPR009100">
    <property type="entry name" value="AcylCoA_DH/oxidase_NM_dom_sf"/>
</dbReference>
<dbReference type="SUPFAM" id="SSF56645">
    <property type="entry name" value="Acyl-CoA dehydrogenase NM domain-like"/>
    <property type="match status" value="1"/>
</dbReference>
<evidence type="ECO:0000256" key="4">
    <source>
        <dbReference type="ARBA" id="ARBA00022827"/>
    </source>
</evidence>
<feature type="domain" description="Acyl-CoA dehydrogenase/oxidase C-terminal" evidence="7">
    <location>
        <begin position="257"/>
        <end position="406"/>
    </location>
</feature>
<reference evidence="9" key="1">
    <citation type="submission" date="2021-02" db="EMBL/GenBank/DDBJ databases">
        <authorList>
            <person name="Dougan E. K."/>
            <person name="Rhodes N."/>
            <person name="Thang M."/>
            <person name="Chan C."/>
        </authorList>
    </citation>
    <scope>NUCLEOTIDE SEQUENCE</scope>
</reference>
<evidence type="ECO:0008006" key="11">
    <source>
        <dbReference type="Google" id="ProtNLM"/>
    </source>
</evidence>
<evidence type="ECO:0000313" key="9">
    <source>
        <dbReference type="EMBL" id="CAE8672440.1"/>
    </source>
</evidence>
<evidence type="ECO:0000259" key="8">
    <source>
        <dbReference type="Pfam" id="PF02770"/>
    </source>
</evidence>
<dbReference type="GO" id="GO:0033539">
    <property type="term" value="P:fatty acid beta-oxidation using acyl-CoA dehydrogenase"/>
    <property type="evidence" value="ECO:0007669"/>
    <property type="project" value="TreeGrafter"/>
</dbReference>
<dbReference type="FunFam" id="2.40.110.10:FF:000002">
    <property type="entry name" value="Acyl-CoA dehydrogenase fadE12"/>
    <property type="match status" value="1"/>
</dbReference>
<dbReference type="PANTHER" id="PTHR48083">
    <property type="entry name" value="MEDIUM-CHAIN SPECIFIC ACYL-COA DEHYDROGENASE, MITOCHONDRIAL-RELATED"/>
    <property type="match status" value="1"/>
</dbReference>
<dbReference type="InterPro" id="IPR006091">
    <property type="entry name" value="Acyl-CoA_Oxase/DH_mid-dom"/>
</dbReference>
<dbReference type="InterPro" id="IPR036250">
    <property type="entry name" value="AcylCo_DH-like_C"/>
</dbReference>
<organism evidence="9 10">
    <name type="scientific">Polarella glacialis</name>
    <name type="common">Dinoflagellate</name>
    <dbReference type="NCBI Taxonomy" id="89957"/>
    <lineage>
        <taxon>Eukaryota</taxon>
        <taxon>Sar</taxon>
        <taxon>Alveolata</taxon>
        <taxon>Dinophyceae</taxon>
        <taxon>Suessiales</taxon>
        <taxon>Suessiaceae</taxon>
        <taxon>Polarella</taxon>
    </lineage>
</organism>
<dbReference type="InterPro" id="IPR050741">
    <property type="entry name" value="Acyl-CoA_dehydrogenase"/>
</dbReference>
<feature type="domain" description="Acyl-CoA oxidase/dehydrogenase middle" evidence="8">
    <location>
        <begin position="143"/>
        <end position="245"/>
    </location>
</feature>
<evidence type="ECO:0000256" key="2">
    <source>
        <dbReference type="ARBA" id="ARBA00009347"/>
    </source>
</evidence>
<accession>A0A813JBI7</accession>
<keyword evidence="3 6" id="KW-0285">Flavoprotein</keyword>
<dbReference type="Gene3D" id="1.10.540.10">
    <property type="entry name" value="Acyl-CoA dehydrogenase/oxidase, N-terminal domain"/>
    <property type="match status" value="1"/>
</dbReference>
<evidence type="ECO:0000256" key="6">
    <source>
        <dbReference type="RuleBase" id="RU362125"/>
    </source>
</evidence>
<evidence type="ECO:0000256" key="1">
    <source>
        <dbReference type="ARBA" id="ARBA00001974"/>
    </source>
</evidence>
<sequence>MEAAQFETLKATLWDFMKTEIYPNEILFFKQVNDIRELGPSHWRQPPIIVQNREMAKARGLWNLFLPNDSAKLAGRTGGGLNNLQYADCCEIMGTSNHAEFAAESCNCASPDTGNMEVLARFGTEAQKKMWLEPLLDGQIRSAYAMTEPDVASSDATNISTSIVRDGDHYVINGRKHWITGAGNVDCKIMILMGRTGGKEEKTYKQQSQVLVPMQTAGITLVRPMETFGDDDCPKGHMEILFEDVRVPVTNIIWGEGRGFEIAQLRLGPGRIHHCMRMIGQAERALSLMCRRSTSRRAFGQQLSEMGGIIQQIAETRAEIDQARLLVREAADRMDRLGNSDHYTRKILSLVKAVVPGMAQKVIDRAMQIHGGLGGSQDSFLPMAFVGARNLRWADGPDEVHWRTAGKLELSYQTKSSPLYEIGLYEHDKSVPFRAKL</sequence>
<protein>
    <recommendedName>
        <fullName evidence="11">Acyl-CoA dehydrogenase</fullName>
    </recommendedName>
</protein>
<evidence type="ECO:0000256" key="3">
    <source>
        <dbReference type="ARBA" id="ARBA00022630"/>
    </source>
</evidence>
<dbReference type="Pfam" id="PF00441">
    <property type="entry name" value="Acyl-CoA_dh_1"/>
    <property type="match status" value="1"/>
</dbReference>
<dbReference type="Pfam" id="PF02770">
    <property type="entry name" value="Acyl-CoA_dh_M"/>
    <property type="match status" value="1"/>
</dbReference>
<dbReference type="Proteomes" id="UP000626109">
    <property type="component" value="Unassembled WGS sequence"/>
</dbReference>
<name>A0A813JBI7_POLGL</name>
<keyword evidence="4 6" id="KW-0274">FAD</keyword>
<dbReference type="GO" id="GO:0050660">
    <property type="term" value="F:flavin adenine dinucleotide binding"/>
    <property type="evidence" value="ECO:0007669"/>
    <property type="project" value="InterPro"/>
</dbReference>
<evidence type="ECO:0000259" key="7">
    <source>
        <dbReference type="Pfam" id="PF00441"/>
    </source>
</evidence>
<keyword evidence="5 6" id="KW-0560">Oxidoreductase</keyword>
<dbReference type="GO" id="GO:0005737">
    <property type="term" value="C:cytoplasm"/>
    <property type="evidence" value="ECO:0007669"/>
    <property type="project" value="TreeGrafter"/>
</dbReference>
<comment type="caution">
    <text evidence="9">The sequence shown here is derived from an EMBL/GenBank/DDBJ whole genome shotgun (WGS) entry which is preliminary data.</text>
</comment>
<dbReference type="GO" id="GO:0003995">
    <property type="term" value="F:acyl-CoA dehydrogenase activity"/>
    <property type="evidence" value="ECO:0007669"/>
    <property type="project" value="TreeGrafter"/>
</dbReference>
<comment type="cofactor">
    <cofactor evidence="1 6">
        <name>FAD</name>
        <dbReference type="ChEBI" id="CHEBI:57692"/>
    </cofactor>
</comment>
<dbReference type="Gene3D" id="2.40.110.10">
    <property type="entry name" value="Butyryl-CoA Dehydrogenase, subunit A, domain 2"/>
    <property type="match status" value="1"/>
</dbReference>
<proteinExistence type="inferred from homology"/>
<dbReference type="AlphaFoldDB" id="A0A813JBI7"/>
<dbReference type="SUPFAM" id="SSF47203">
    <property type="entry name" value="Acyl-CoA dehydrogenase C-terminal domain-like"/>
    <property type="match status" value="1"/>
</dbReference>
<dbReference type="Gene3D" id="1.20.140.10">
    <property type="entry name" value="Butyryl-CoA Dehydrogenase, subunit A, domain 3"/>
    <property type="match status" value="1"/>
</dbReference>
<evidence type="ECO:0000256" key="5">
    <source>
        <dbReference type="ARBA" id="ARBA00023002"/>
    </source>
</evidence>
<dbReference type="PANTHER" id="PTHR48083:SF13">
    <property type="entry name" value="ACYL-COA DEHYDROGENASE FAMILY MEMBER 11"/>
    <property type="match status" value="1"/>
</dbReference>
<dbReference type="InterPro" id="IPR009075">
    <property type="entry name" value="AcylCo_DH/oxidase_C"/>
</dbReference>